<proteinExistence type="predicted"/>
<dbReference type="AlphaFoldDB" id="A0A2N9GWD4"/>
<organism evidence="1">
    <name type="scientific">Fagus sylvatica</name>
    <name type="common">Beechnut</name>
    <dbReference type="NCBI Taxonomy" id="28930"/>
    <lineage>
        <taxon>Eukaryota</taxon>
        <taxon>Viridiplantae</taxon>
        <taxon>Streptophyta</taxon>
        <taxon>Embryophyta</taxon>
        <taxon>Tracheophyta</taxon>
        <taxon>Spermatophyta</taxon>
        <taxon>Magnoliopsida</taxon>
        <taxon>eudicotyledons</taxon>
        <taxon>Gunneridae</taxon>
        <taxon>Pentapetalae</taxon>
        <taxon>rosids</taxon>
        <taxon>fabids</taxon>
        <taxon>Fagales</taxon>
        <taxon>Fagaceae</taxon>
        <taxon>Fagus</taxon>
    </lineage>
</organism>
<protein>
    <submittedName>
        <fullName evidence="1">Uncharacterized protein</fullName>
    </submittedName>
</protein>
<accession>A0A2N9GWD4</accession>
<evidence type="ECO:0000313" key="1">
    <source>
        <dbReference type="EMBL" id="SPD03620.1"/>
    </source>
</evidence>
<dbReference type="EMBL" id="OIVN01002437">
    <property type="protein sequence ID" value="SPD03620.1"/>
    <property type="molecule type" value="Genomic_DNA"/>
</dbReference>
<name>A0A2N9GWD4_FAGSY</name>
<sequence length="96" mass="10870">MSSTTGATSTPGVLDSSIFDVPFLLLWFAVFEKPVLQTWQKWLQWRNQGGAFPPLQTHLKRLPSHRLLLCPPQLQRLPLLSSPQCHSKVPKPQLCP</sequence>
<reference evidence="1" key="1">
    <citation type="submission" date="2018-02" db="EMBL/GenBank/DDBJ databases">
        <authorList>
            <person name="Cohen D.B."/>
            <person name="Kent A.D."/>
        </authorList>
    </citation>
    <scope>NUCLEOTIDE SEQUENCE</scope>
</reference>
<gene>
    <name evidence="1" type="ORF">FSB_LOCUS31502</name>
</gene>